<dbReference type="OrthoDB" id="9791944at2"/>
<organism evidence="1 2">
    <name type="scientific">Alteromonas sediminis</name>
    <dbReference type="NCBI Taxonomy" id="2259342"/>
    <lineage>
        <taxon>Bacteria</taxon>
        <taxon>Pseudomonadati</taxon>
        <taxon>Pseudomonadota</taxon>
        <taxon>Gammaproteobacteria</taxon>
        <taxon>Alteromonadales</taxon>
        <taxon>Alteromonadaceae</taxon>
        <taxon>Alteromonas/Salinimonas group</taxon>
        <taxon>Alteromonas</taxon>
    </lineage>
</organism>
<sequence>MNLVCPLCHFNQHQTLFHSDKKRTYIQCQRCRLVYVSRECLPTLLEEKREYDLHENSFDDEGYHRFLSRAYDVAATETENFIYVKNALDFGCGPAPVLAATLSRNIAEVSFFDPLYFPCLPDKRQQFDLITCTEAIEHFHTPHEEWHWIVSRLSENGVFIVMTKRVISASRFAQWHYKNDLTHVSFFSDFTFTYLAAKSALTVSFPSDDIAVFKRI</sequence>
<dbReference type="EMBL" id="RPOK01000003">
    <property type="protein sequence ID" value="RPJ66790.1"/>
    <property type="molecule type" value="Genomic_DNA"/>
</dbReference>
<dbReference type="Proteomes" id="UP000275281">
    <property type="component" value="Unassembled WGS sequence"/>
</dbReference>
<keyword evidence="1" id="KW-0489">Methyltransferase</keyword>
<dbReference type="SUPFAM" id="SSF53335">
    <property type="entry name" value="S-adenosyl-L-methionine-dependent methyltransferases"/>
    <property type="match status" value="1"/>
</dbReference>
<accession>A0A3N5Y0W9</accession>
<name>A0A3N5Y0W9_9ALTE</name>
<proteinExistence type="predicted"/>
<dbReference type="Gene3D" id="3.40.50.150">
    <property type="entry name" value="Vaccinia Virus protein VP39"/>
    <property type="match status" value="1"/>
</dbReference>
<evidence type="ECO:0000313" key="1">
    <source>
        <dbReference type="EMBL" id="RPJ66790.1"/>
    </source>
</evidence>
<comment type="caution">
    <text evidence="1">The sequence shown here is derived from an EMBL/GenBank/DDBJ whole genome shotgun (WGS) entry which is preliminary data.</text>
</comment>
<gene>
    <name evidence="1" type="ORF">DRW07_11990</name>
</gene>
<evidence type="ECO:0000313" key="2">
    <source>
        <dbReference type="Proteomes" id="UP000275281"/>
    </source>
</evidence>
<dbReference type="InterPro" id="IPR029063">
    <property type="entry name" value="SAM-dependent_MTases_sf"/>
</dbReference>
<reference evidence="1 2" key="1">
    <citation type="submission" date="2018-11" db="EMBL/GenBank/DDBJ databases">
        <authorList>
            <person name="Ye M.-Q."/>
            <person name="Du Z.-J."/>
        </authorList>
    </citation>
    <scope>NUCLEOTIDE SEQUENCE [LARGE SCALE GENOMIC DNA]</scope>
    <source>
        <strain evidence="1 2">U0105</strain>
    </source>
</reference>
<keyword evidence="1" id="KW-0808">Transferase</keyword>
<dbReference type="GO" id="GO:0008168">
    <property type="term" value="F:methyltransferase activity"/>
    <property type="evidence" value="ECO:0007669"/>
    <property type="project" value="UniProtKB-KW"/>
</dbReference>
<protein>
    <submittedName>
        <fullName evidence="1">Methyltransferase domain-containing protein</fullName>
    </submittedName>
</protein>
<dbReference type="AlphaFoldDB" id="A0A3N5Y0W9"/>
<keyword evidence="2" id="KW-1185">Reference proteome</keyword>
<dbReference type="GO" id="GO:0032259">
    <property type="term" value="P:methylation"/>
    <property type="evidence" value="ECO:0007669"/>
    <property type="project" value="UniProtKB-KW"/>
</dbReference>
<dbReference type="Pfam" id="PF13489">
    <property type="entry name" value="Methyltransf_23"/>
    <property type="match status" value="1"/>
</dbReference>